<dbReference type="PROSITE" id="PS00623">
    <property type="entry name" value="GMC_OXRED_1"/>
    <property type="match status" value="1"/>
</dbReference>
<dbReference type="SUPFAM" id="SSF54373">
    <property type="entry name" value="FAD-linked reductases, C-terminal domain"/>
    <property type="match status" value="1"/>
</dbReference>
<dbReference type="PANTHER" id="PTHR11552:SF147">
    <property type="entry name" value="CHOLINE DEHYDROGENASE, MITOCHONDRIAL"/>
    <property type="match status" value="1"/>
</dbReference>
<evidence type="ECO:0000256" key="3">
    <source>
        <dbReference type="ARBA" id="ARBA00022630"/>
    </source>
</evidence>
<dbReference type="InterPro" id="IPR036188">
    <property type="entry name" value="FAD/NAD-bd_sf"/>
</dbReference>
<dbReference type="PROSITE" id="PS00624">
    <property type="entry name" value="GMC_OXRED_2"/>
    <property type="match status" value="1"/>
</dbReference>
<keyword evidence="10" id="KW-1185">Reference proteome</keyword>
<feature type="region of interest" description="Disordered" evidence="6">
    <location>
        <begin position="543"/>
        <end position="570"/>
    </location>
</feature>
<evidence type="ECO:0000313" key="10">
    <source>
        <dbReference type="Proteomes" id="UP001501671"/>
    </source>
</evidence>
<accession>A0ABP8HP00</accession>
<dbReference type="RefSeq" id="WP_345252032.1">
    <property type="nucleotide sequence ID" value="NZ_BAABFO010000031.1"/>
</dbReference>
<evidence type="ECO:0000256" key="6">
    <source>
        <dbReference type="SAM" id="MobiDB-lite"/>
    </source>
</evidence>
<comment type="cofactor">
    <cofactor evidence="1">
        <name>FAD</name>
        <dbReference type="ChEBI" id="CHEBI:57692"/>
    </cofactor>
</comment>
<dbReference type="PIRSF" id="PIRSF000137">
    <property type="entry name" value="Alcohol_oxidase"/>
    <property type="match status" value="1"/>
</dbReference>
<gene>
    <name evidence="9" type="ORF">GCM10023144_43470</name>
</gene>
<dbReference type="Proteomes" id="UP001501671">
    <property type="component" value="Unassembled WGS sequence"/>
</dbReference>
<name>A0ABP8HP00_9BURK</name>
<dbReference type="SUPFAM" id="SSF51905">
    <property type="entry name" value="FAD/NAD(P)-binding domain"/>
    <property type="match status" value="1"/>
</dbReference>
<proteinExistence type="inferred from homology"/>
<dbReference type="PROSITE" id="PS51257">
    <property type="entry name" value="PROKAR_LIPOPROTEIN"/>
    <property type="match status" value="1"/>
</dbReference>
<feature type="domain" description="Glucose-methanol-choline oxidoreductase N-terminal" evidence="8">
    <location>
        <begin position="256"/>
        <end position="270"/>
    </location>
</feature>
<feature type="compositionally biased region" description="Polar residues" evidence="6">
    <location>
        <begin position="548"/>
        <end position="559"/>
    </location>
</feature>
<organism evidence="9 10">
    <name type="scientific">Pigmentiphaga soli</name>
    <dbReference type="NCBI Taxonomy" id="1007095"/>
    <lineage>
        <taxon>Bacteria</taxon>
        <taxon>Pseudomonadati</taxon>
        <taxon>Pseudomonadota</taxon>
        <taxon>Betaproteobacteria</taxon>
        <taxon>Burkholderiales</taxon>
        <taxon>Alcaligenaceae</taxon>
        <taxon>Pigmentiphaga</taxon>
    </lineage>
</organism>
<comment type="similarity">
    <text evidence="2 5">Belongs to the GMC oxidoreductase family.</text>
</comment>
<dbReference type="Pfam" id="PF00732">
    <property type="entry name" value="GMC_oxred_N"/>
    <property type="match status" value="1"/>
</dbReference>
<feature type="domain" description="Glucose-methanol-choline oxidoreductase N-terminal" evidence="7">
    <location>
        <begin position="84"/>
        <end position="107"/>
    </location>
</feature>
<dbReference type="EMBL" id="BAABFO010000031">
    <property type="protein sequence ID" value="GAA4342023.1"/>
    <property type="molecule type" value="Genomic_DNA"/>
</dbReference>
<sequence>MRGTEGYDYVIVGAGSAGCVLADRLTEDGSASVLLVEAGGWDRDPFIKIPIGWGRLMQKRLHDWGYDTEPDAALGGRTMECTRGRVIGGSSSINAMAYVRGNPGDYDRWAGYGLPGWSYAHVLPYFKRQERWQDGESLYRGGSGPLSTVRASYRDPLSAACLEAADSAGFPRTDDYNGARQEGFGILQSTIGKGRRCSAADAYLRPALGRANLTVATGALVTGIAFEGERAVAVEYRRGGRARKAAARREIILCAGTMNTPQILMLSGIGDPAELARHGIRTRVALPGVGANLQDHLTVAVEFRRRESGPFVHHMRADRLLAGLGQAYLRGTGFATDLPSGWTAFLRTPLAGALPDIQLIFRAVPMAAAPWFPGVRKPFEDGFAVRAVLVRPESRGRVALRSADPADKIMIRQNLLSAGRDRAVMRAALRLIRELAAQPALRRYIGAELAPGEANWSDAGLDRHIDRYAATAHHPAGTCRMGGGDDPGLVLDPAFRVRGTAGLRVVDASAFPDLVGGNINAPVLMMAEKAADLILGREPPAPIAARTQARTNTQRQYQDQGKKKMESAHP</sequence>
<keyword evidence="3 5" id="KW-0285">Flavoprotein</keyword>
<dbReference type="PANTHER" id="PTHR11552">
    <property type="entry name" value="GLUCOSE-METHANOL-CHOLINE GMC OXIDOREDUCTASE"/>
    <property type="match status" value="1"/>
</dbReference>
<dbReference type="InterPro" id="IPR007867">
    <property type="entry name" value="GMC_OxRtase_C"/>
</dbReference>
<evidence type="ECO:0000259" key="8">
    <source>
        <dbReference type="PROSITE" id="PS00624"/>
    </source>
</evidence>
<dbReference type="Gene3D" id="3.50.50.60">
    <property type="entry name" value="FAD/NAD(P)-binding domain"/>
    <property type="match status" value="1"/>
</dbReference>
<dbReference type="Gene3D" id="3.30.560.10">
    <property type="entry name" value="Glucose Oxidase, domain 3"/>
    <property type="match status" value="1"/>
</dbReference>
<dbReference type="InterPro" id="IPR012132">
    <property type="entry name" value="GMC_OxRdtase"/>
</dbReference>
<dbReference type="Pfam" id="PF05199">
    <property type="entry name" value="GMC_oxred_C"/>
    <property type="match status" value="1"/>
</dbReference>
<comment type="caution">
    <text evidence="9">The sequence shown here is derived from an EMBL/GenBank/DDBJ whole genome shotgun (WGS) entry which is preliminary data.</text>
</comment>
<dbReference type="InterPro" id="IPR000172">
    <property type="entry name" value="GMC_OxRdtase_N"/>
</dbReference>
<protein>
    <submittedName>
        <fullName evidence="9">Choline dehydrogenase</fullName>
    </submittedName>
</protein>
<evidence type="ECO:0000256" key="5">
    <source>
        <dbReference type="RuleBase" id="RU003968"/>
    </source>
</evidence>
<evidence type="ECO:0000256" key="1">
    <source>
        <dbReference type="ARBA" id="ARBA00001974"/>
    </source>
</evidence>
<keyword evidence="4 5" id="KW-0274">FAD</keyword>
<evidence type="ECO:0000259" key="7">
    <source>
        <dbReference type="PROSITE" id="PS00623"/>
    </source>
</evidence>
<evidence type="ECO:0000256" key="4">
    <source>
        <dbReference type="ARBA" id="ARBA00022827"/>
    </source>
</evidence>
<reference evidence="10" key="1">
    <citation type="journal article" date="2019" name="Int. J. Syst. Evol. Microbiol.">
        <title>The Global Catalogue of Microorganisms (GCM) 10K type strain sequencing project: providing services to taxonomists for standard genome sequencing and annotation.</title>
        <authorList>
            <consortium name="The Broad Institute Genomics Platform"/>
            <consortium name="The Broad Institute Genome Sequencing Center for Infectious Disease"/>
            <person name="Wu L."/>
            <person name="Ma J."/>
        </authorList>
    </citation>
    <scope>NUCLEOTIDE SEQUENCE [LARGE SCALE GENOMIC DNA]</scope>
    <source>
        <strain evidence="10">JCM 17666</strain>
    </source>
</reference>
<dbReference type="NCBIfam" id="NF002550">
    <property type="entry name" value="PRK02106.1"/>
    <property type="match status" value="1"/>
</dbReference>
<evidence type="ECO:0000313" key="9">
    <source>
        <dbReference type="EMBL" id="GAA4342023.1"/>
    </source>
</evidence>
<evidence type="ECO:0000256" key="2">
    <source>
        <dbReference type="ARBA" id="ARBA00010790"/>
    </source>
</evidence>
<feature type="compositionally biased region" description="Basic and acidic residues" evidence="6">
    <location>
        <begin position="560"/>
        <end position="570"/>
    </location>
</feature>